<organism evidence="10 11">
    <name type="scientific">Ornithinimicrobium ciconiae</name>
    <dbReference type="NCBI Taxonomy" id="2594265"/>
    <lineage>
        <taxon>Bacteria</taxon>
        <taxon>Bacillati</taxon>
        <taxon>Actinomycetota</taxon>
        <taxon>Actinomycetes</taxon>
        <taxon>Micrococcales</taxon>
        <taxon>Ornithinimicrobiaceae</taxon>
        <taxon>Ornithinimicrobium</taxon>
    </lineage>
</organism>
<dbReference type="Proteomes" id="UP000315395">
    <property type="component" value="Chromosome"/>
</dbReference>
<evidence type="ECO:0000256" key="1">
    <source>
        <dbReference type="ARBA" id="ARBA00004193"/>
    </source>
</evidence>
<dbReference type="RefSeq" id="WP_143782644.1">
    <property type="nucleotide sequence ID" value="NZ_CP041616.1"/>
</dbReference>
<dbReference type="InterPro" id="IPR008107">
    <property type="entry name" value="Mycoplasma_p48"/>
</dbReference>
<dbReference type="PROSITE" id="PS51257">
    <property type="entry name" value="PROKAR_LIPOPROTEIN"/>
    <property type="match status" value="1"/>
</dbReference>
<dbReference type="PANTHER" id="PTHR34296:SF2">
    <property type="entry name" value="ABC TRANSPORTER GUANOSINE-BINDING PROTEIN NUPN"/>
    <property type="match status" value="1"/>
</dbReference>
<dbReference type="SUPFAM" id="SSF53822">
    <property type="entry name" value="Periplasmic binding protein-like I"/>
    <property type="match status" value="1"/>
</dbReference>
<evidence type="ECO:0000256" key="2">
    <source>
        <dbReference type="ARBA" id="ARBA00008610"/>
    </source>
</evidence>
<feature type="compositionally biased region" description="Low complexity" evidence="7">
    <location>
        <begin position="33"/>
        <end position="50"/>
    </location>
</feature>
<evidence type="ECO:0000256" key="6">
    <source>
        <dbReference type="ARBA" id="ARBA00023288"/>
    </source>
</evidence>
<gene>
    <name evidence="10" type="ORF">FNH13_06105</name>
</gene>
<dbReference type="PANTHER" id="PTHR34296">
    <property type="entry name" value="TRANSCRIPTIONAL ACTIVATOR PROTEIN MED"/>
    <property type="match status" value="1"/>
</dbReference>
<evidence type="ECO:0000259" key="9">
    <source>
        <dbReference type="Pfam" id="PF02608"/>
    </source>
</evidence>
<dbReference type="KEGG" id="orz:FNH13_06105"/>
<keyword evidence="6" id="KW-0449">Lipoprotein</keyword>
<evidence type="ECO:0000313" key="10">
    <source>
        <dbReference type="EMBL" id="QDO87969.1"/>
    </source>
</evidence>
<accession>A0A516G8W5</accession>
<dbReference type="InterPro" id="IPR028082">
    <property type="entry name" value="Peripla_BP_I"/>
</dbReference>
<sequence length="389" mass="40285">MRVFKIAAVSAAAVLVLAACSDAPDEDTETTDTETSADAGDGGDATADDTGQTDDGSDQTAVAGDMADFKACMISDAGGFDDQSFNQAAHAGLTAAESSLGIQIADAESNSDAEFGPNIDAMVQQDCNFVIGAGFLLEQAIEDAANANPDTNFGLVDSGFSDADFNPIELDNGKPILFNTSEAAFLAGYLAAGMTETDKVATFGGLPIPSVQIFMDGFSDGIDAYNEDNGTTVELLGWDKEAQNGAFANTFDDQSQGASLGEQFISQGADIIMPVAGPVGLGTASVAEGTDTKLIWVDLDGYETTEYGDLILTSVLKEIGSAVEGSIAETADGTFSNEPYVGTLENGGVALAPFHDFEDEVPQELKDKLTEYQDQIIAGELVIESPNAP</sequence>
<evidence type="ECO:0000256" key="5">
    <source>
        <dbReference type="ARBA" id="ARBA00023136"/>
    </source>
</evidence>
<name>A0A516G8W5_9MICO</name>
<keyword evidence="4 8" id="KW-0732">Signal</keyword>
<dbReference type="InterPro" id="IPR050957">
    <property type="entry name" value="BMP_lipoprotein"/>
</dbReference>
<protein>
    <submittedName>
        <fullName evidence="10">BMP family ABC transporter substrate-binding protein</fullName>
    </submittedName>
</protein>
<evidence type="ECO:0000256" key="4">
    <source>
        <dbReference type="ARBA" id="ARBA00022729"/>
    </source>
</evidence>
<evidence type="ECO:0000256" key="7">
    <source>
        <dbReference type="SAM" id="MobiDB-lite"/>
    </source>
</evidence>
<keyword evidence="5" id="KW-0472">Membrane</keyword>
<proteinExistence type="inferred from homology"/>
<dbReference type="EMBL" id="CP041616">
    <property type="protein sequence ID" value="QDO87969.1"/>
    <property type="molecule type" value="Genomic_DNA"/>
</dbReference>
<dbReference type="GO" id="GO:0005886">
    <property type="term" value="C:plasma membrane"/>
    <property type="evidence" value="ECO:0007669"/>
    <property type="project" value="UniProtKB-SubCell"/>
</dbReference>
<dbReference type="InterPro" id="IPR003760">
    <property type="entry name" value="PnrA-like"/>
</dbReference>
<feature type="compositionally biased region" description="Acidic residues" evidence="7">
    <location>
        <begin position="23"/>
        <end position="32"/>
    </location>
</feature>
<feature type="region of interest" description="Disordered" evidence="7">
    <location>
        <begin position="22"/>
        <end position="60"/>
    </location>
</feature>
<dbReference type="PRINTS" id="PR01733">
    <property type="entry name" value="LIPPROTEIN48"/>
</dbReference>
<comment type="similarity">
    <text evidence="2">Belongs to the BMP lipoprotein family.</text>
</comment>
<keyword evidence="11" id="KW-1185">Reference proteome</keyword>
<keyword evidence="3" id="KW-1003">Cell membrane</keyword>
<evidence type="ECO:0000256" key="3">
    <source>
        <dbReference type="ARBA" id="ARBA00022475"/>
    </source>
</evidence>
<feature type="chain" id="PRO_5039613905" evidence="8">
    <location>
        <begin position="19"/>
        <end position="389"/>
    </location>
</feature>
<dbReference type="Pfam" id="PF02608">
    <property type="entry name" value="Bmp"/>
    <property type="match status" value="1"/>
</dbReference>
<dbReference type="CDD" id="cd06354">
    <property type="entry name" value="PBP1_PrnA-like"/>
    <property type="match status" value="1"/>
</dbReference>
<evidence type="ECO:0000256" key="8">
    <source>
        <dbReference type="SAM" id="SignalP"/>
    </source>
</evidence>
<feature type="domain" description="ABC transporter substrate-binding protein PnrA-like" evidence="9">
    <location>
        <begin position="72"/>
        <end position="370"/>
    </location>
</feature>
<dbReference type="AlphaFoldDB" id="A0A516G8W5"/>
<feature type="signal peptide" evidence="8">
    <location>
        <begin position="1"/>
        <end position="18"/>
    </location>
</feature>
<comment type="subcellular location">
    <subcellularLocation>
        <location evidence="1">Cell membrane</location>
        <topology evidence="1">Lipid-anchor</topology>
    </subcellularLocation>
</comment>
<dbReference type="Gene3D" id="3.40.50.2300">
    <property type="match status" value="2"/>
</dbReference>
<dbReference type="OrthoDB" id="9784230at2"/>
<reference evidence="10 11" key="1">
    <citation type="submission" date="2019-07" db="EMBL/GenBank/DDBJ databases">
        <title>complete genome sequencing of Ornithinimicrobium sp. H23M54.</title>
        <authorList>
            <person name="Bae J.-W."/>
            <person name="Lee S.-Y."/>
        </authorList>
    </citation>
    <scope>NUCLEOTIDE SEQUENCE [LARGE SCALE GENOMIC DNA]</scope>
    <source>
        <strain evidence="10 11">H23M54</strain>
    </source>
</reference>
<evidence type="ECO:0000313" key="11">
    <source>
        <dbReference type="Proteomes" id="UP000315395"/>
    </source>
</evidence>